<name>A0A061GYE5_THECC</name>
<reference evidence="1 2" key="1">
    <citation type="journal article" date="2013" name="Genome Biol.">
        <title>The genome sequence of the most widely cultivated cacao type and its use to identify candidate genes regulating pod color.</title>
        <authorList>
            <person name="Motamayor J.C."/>
            <person name="Mockaitis K."/>
            <person name="Schmutz J."/>
            <person name="Haiminen N."/>
            <person name="Iii D.L."/>
            <person name="Cornejo O."/>
            <person name="Findley S.D."/>
            <person name="Zheng P."/>
            <person name="Utro F."/>
            <person name="Royaert S."/>
            <person name="Saski C."/>
            <person name="Jenkins J."/>
            <person name="Podicheti R."/>
            <person name="Zhao M."/>
            <person name="Scheffler B.E."/>
            <person name="Stack J.C."/>
            <person name="Feltus F.A."/>
            <person name="Mustiga G.M."/>
            <person name="Amores F."/>
            <person name="Phillips W."/>
            <person name="Marelli J.P."/>
            <person name="May G.D."/>
            <person name="Shapiro H."/>
            <person name="Ma J."/>
            <person name="Bustamante C.D."/>
            <person name="Schnell R.J."/>
            <person name="Main D."/>
            <person name="Gilbert D."/>
            <person name="Parida L."/>
            <person name="Kuhn D.N."/>
        </authorList>
    </citation>
    <scope>NUCLEOTIDE SEQUENCE [LARGE SCALE GENOMIC DNA]</scope>
    <source>
        <strain evidence="2">cv. Matina 1-6</strain>
    </source>
</reference>
<accession>A0A061GYE5</accession>
<dbReference type="EMBL" id="CM001887">
    <property type="protein sequence ID" value="EOY34488.1"/>
    <property type="molecule type" value="Genomic_DNA"/>
</dbReference>
<organism evidence="1 2">
    <name type="scientific">Theobroma cacao</name>
    <name type="common">Cacao</name>
    <name type="synonym">Cocoa</name>
    <dbReference type="NCBI Taxonomy" id="3641"/>
    <lineage>
        <taxon>Eukaryota</taxon>
        <taxon>Viridiplantae</taxon>
        <taxon>Streptophyta</taxon>
        <taxon>Embryophyta</taxon>
        <taxon>Tracheophyta</taxon>
        <taxon>Spermatophyta</taxon>
        <taxon>Magnoliopsida</taxon>
        <taxon>eudicotyledons</taxon>
        <taxon>Gunneridae</taxon>
        <taxon>Pentapetalae</taxon>
        <taxon>rosids</taxon>
        <taxon>malvids</taxon>
        <taxon>Malvales</taxon>
        <taxon>Malvaceae</taxon>
        <taxon>Byttnerioideae</taxon>
        <taxon>Theobroma</taxon>
    </lineage>
</organism>
<evidence type="ECO:0000313" key="1">
    <source>
        <dbReference type="EMBL" id="EOY34488.1"/>
    </source>
</evidence>
<evidence type="ECO:0000313" key="2">
    <source>
        <dbReference type="Proteomes" id="UP000026915"/>
    </source>
</evidence>
<dbReference type="InParanoid" id="A0A061GYE5"/>
<gene>
    <name evidence="1" type="ORF">TCM_042154</name>
</gene>
<protein>
    <submittedName>
        <fullName evidence="1">Uncharacterized protein</fullName>
    </submittedName>
</protein>
<dbReference type="HOGENOM" id="CLU_2163020_0_0_1"/>
<keyword evidence="2" id="KW-1185">Reference proteome</keyword>
<dbReference type="Proteomes" id="UP000026915">
    <property type="component" value="Chromosome 9"/>
</dbReference>
<sequence length="111" mass="12318">MAVDTTAIFVNGKHRCGIIEVKLRSNHAHGFHQTTWNPRNEEQIKSNKHSPPCNRPPAALRLALGIWVLSTNNSAHSFPLPNTNIWPSMFSDSSHCKGSRVSGRNKMFSAA</sequence>
<dbReference type="AlphaFoldDB" id="A0A061GYE5"/>
<dbReference type="Gramene" id="EOY34488">
    <property type="protein sequence ID" value="EOY34488"/>
    <property type="gene ID" value="TCM_042154"/>
</dbReference>
<proteinExistence type="predicted"/>